<dbReference type="STRING" id="83784.SAMN05192564_102392"/>
<dbReference type="Proteomes" id="UP000198638">
    <property type="component" value="Unassembled WGS sequence"/>
</dbReference>
<dbReference type="CDD" id="cd13530">
    <property type="entry name" value="PBP2_peptides_like"/>
    <property type="match status" value="1"/>
</dbReference>
<evidence type="ECO:0000259" key="6">
    <source>
        <dbReference type="SMART" id="SM00062"/>
    </source>
</evidence>
<feature type="chain" id="PRO_5011788283" evidence="5">
    <location>
        <begin position="50"/>
        <end position="329"/>
    </location>
</feature>
<name>A0A1H4CN53_9BURK</name>
<evidence type="ECO:0000256" key="2">
    <source>
        <dbReference type="ARBA" id="ARBA00010333"/>
    </source>
</evidence>
<keyword evidence="3 5" id="KW-0732">Signal</keyword>
<dbReference type="SMART" id="SM00062">
    <property type="entry name" value="PBPb"/>
    <property type="match status" value="1"/>
</dbReference>
<dbReference type="OrthoDB" id="5363083at2"/>
<sequence>MSFAKFISDIASLCRRRVAAAVRSHVTLTRATCAALLVATSGAPALALAADAAPAARPAASAPAPASGAALVLTSTGLVQMPDGRLLAPEFARIVNRGELVVAVLGVDQPPFFEEHNGQLVGLDIDLAKELAQKLNVKVRFNRDAMTFDGVVSLLAKGQADLAVSKLSRTLPRTETISFSEPYLRLNRALLLNRVKFAQLAHGRPVPEVIRTYDGTLGVVAKSSYAEYALSNFPHAKLMTYPTWDAVLKALNDGDITAAFRDEFEVKRVLKSDPTASLRLRVVTLKDLEDTLAVAVNISEPALLAFVNQFLADRAKRLDVAAVLQAPSY</sequence>
<dbReference type="RefSeq" id="WP_090531970.1">
    <property type="nucleotide sequence ID" value="NZ_FNRQ01000002.1"/>
</dbReference>
<dbReference type="PANTHER" id="PTHR35936:SF19">
    <property type="entry name" value="AMINO-ACID-BINDING PROTEIN YXEM-RELATED"/>
    <property type="match status" value="1"/>
</dbReference>
<dbReference type="SUPFAM" id="SSF53850">
    <property type="entry name" value="Periplasmic binding protein-like II"/>
    <property type="match status" value="1"/>
</dbReference>
<dbReference type="GO" id="GO:0030313">
    <property type="term" value="C:cell envelope"/>
    <property type="evidence" value="ECO:0007669"/>
    <property type="project" value="UniProtKB-SubCell"/>
</dbReference>
<proteinExistence type="inferred from homology"/>
<comment type="subcellular location">
    <subcellularLocation>
        <location evidence="1">Cell envelope</location>
    </subcellularLocation>
</comment>
<evidence type="ECO:0000256" key="5">
    <source>
        <dbReference type="SAM" id="SignalP"/>
    </source>
</evidence>
<evidence type="ECO:0000313" key="8">
    <source>
        <dbReference type="Proteomes" id="UP000198638"/>
    </source>
</evidence>
<reference evidence="8" key="1">
    <citation type="submission" date="2016-10" db="EMBL/GenBank/DDBJ databases">
        <authorList>
            <person name="Varghese N."/>
            <person name="Submissions S."/>
        </authorList>
    </citation>
    <scope>NUCLEOTIDE SEQUENCE [LARGE SCALE GENOMIC DNA]</scope>
    <source>
        <strain evidence="8">LMG 24000</strain>
    </source>
</reference>
<organism evidence="7 8">
    <name type="scientific">Paraburkholderia sartisoli</name>
    <dbReference type="NCBI Taxonomy" id="83784"/>
    <lineage>
        <taxon>Bacteria</taxon>
        <taxon>Pseudomonadati</taxon>
        <taxon>Pseudomonadota</taxon>
        <taxon>Betaproteobacteria</taxon>
        <taxon>Burkholderiales</taxon>
        <taxon>Burkholderiaceae</taxon>
        <taxon>Paraburkholderia</taxon>
    </lineage>
</organism>
<evidence type="ECO:0000256" key="1">
    <source>
        <dbReference type="ARBA" id="ARBA00004196"/>
    </source>
</evidence>
<dbReference type="Pfam" id="PF00497">
    <property type="entry name" value="SBP_bac_3"/>
    <property type="match status" value="1"/>
</dbReference>
<keyword evidence="8" id="KW-1185">Reference proteome</keyword>
<evidence type="ECO:0000256" key="4">
    <source>
        <dbReference type="RuleBase" id="RU003744"/>
    </source>
</evidence>
<accession>A0A1H4CN53</accession>
<dbReference type="Gene3D" id="3.40.190.10">
    <property type="entry name" value="Periplasmic binding protein-like II"/>
    <property type="match status" value="2"/>
</dbReference>
<feature type="domain" description="Solute-binding protein family 3/N-terminal" evidence="6">
    <location>
        <begin position="99"/>
        <end position="321"/>
    </location>
</feature>
<comment type="similarity">
    <text evidence="2 4">Belongs to the bacterial solute-binding protein 3 family.</text>
</comment>
<dbReference type="InterPro" id="IPR018313">
    <property type="entry name" value="SBP_3_CS"/>
</dbReference>
<evidence type="ECO:0000256" key="3">
    <source>
        <dbReference type="ARBA" id="ARBA00022729"/>
    </source>
</evidence>
<dbReference type="PROSITE" id="PS01039">
    <property type="entry name" value="SBP_BACTERIAL_3"/>
    <property type="match status" value="1"/>
</dbReference>
<dbReference type="InterPro" id="IPR001638">
    <property type="entry name" value="Solute-binding_3/MltF_N"/>
</dbReference>
<dbReference type="EMBL" id="FNRQ01000002">
    <property type="protein sequence ID" value="SEA61764.1"/>
    <property type="molecule type" value="Genomic_DNA"/>
</dbReference>
<evidence type="ECO:0000313" key="7">
    <source>
        <dbReference type="EMBL" id="SEA61764.1"/>
    </source>
</evidence>
<dbReference type="AlphaFoldDB" id="A0A1H4CN53"/>
<protein>
    <submittedName>
        <fullName evidence="7">ABC-type amino acid transport substrate-binding protein</fullName>
    </submittedName>
</protein>
<gene>
    <name evidence="7" type="ORF">SAMN05192564_102392</name>
</gene>
<feature type="signal peptide" evidence="5">
    <location>
        <begin position="1"/>
        <end position="49"/>
    </location>
</feature>
<dbReference type="PANTHER" id="PTHR35936">
    <property type="entry name" value="MEMBRANE-BOUND LYTIC MUREIN TRANSGLYCOSYLASE F"/>
    <property type="match status" value="1"/>
</dbReference>